<accession>A0A5J6GPE0</accession>
<name>A0A5J6GPE0_STRKN</name>
<gene>
    <name evidence="2" type="ORF">CP970_36060</name>
</gene>
<feature type="region of interest" description="Disordered" evidence="1">
    <location>
        <begin position="1"/>
        <end position="86"/>
    </location>
</feature>
<organism evidence="2 3">
    <name type="scientific">Streptomyces kanamyceticus</name>
    <dbReference type="NCBI Taxonomy" id="1967"/>
    <lineage>
        <taxon>Bacteria</taxon>
        <taxon>Bacillati</taxon>
        <taxon>Actinomycetota</taxon>
        <taxon>Actinomycetes</taxon>
        <taxon>Kitasatosporales</taxon>
        <taxon>Streptomycetaceae</taxon>
        <taxon>Streptomyces</taxon>
    </lineage>
</organism>
<sequence>MACAPVLAPRRRGLCPPFPKLSASLEQGRPHSPSGTIAHSGSGPAHRVRPIGAVAHSGSPPARGRPQREAGAGAAAARSRHPARGDVAVCSPGALGASFRGARSVAVRLGRRGRTYRRGPAPQPKPRRVAPTGTVRRGDTGGQARSPWGKETTRAAPQLRGLSCRPPHPRPHGVSWPDVPARTALPGLGRRSAP</sequence>
<dbReference type="AlphaFoldDB" id="A0A5J6GPE0"/>
<evidence type="ECO:0000313" key="3">
    <source>
        <dbReference type="Proteomes" id="UP000325529"/>
    </source>
</evidence>
<evidence type="ECO:0000256" key="1">
    <source>
        <dbReference type="SAM" id="MobiDB-lite"/>
    </source>
</evidence>
<dbReference type="Proteomes" id="UP000325529">
    <property type="component" value="Chromosome"/>
</dbReference>
<proteinExistence type="predicted"/>
<dbReference type="KEGG" id="ska:CP970_36060"/>
<reference evidence="2 3" key="1">
    <citation type="submission" date="2017-09" db="EMBL/GenBank/DDBJ databases">
        <authorList>
            <person name="Lee N."/>
            <person name="Cho B.-K."/>
        </authorList>
    </citation>
    <scope>NUCLEOTIDE SEQUENCE [LARGE SCALE GENOMIC DNA]</scope>
    <source>
        <strain evidence="2 3">ATCC 12853</strain>
    </source>
</reference>
<dbReference type="EMBL" id="CP023699">
    <property type="protein sequence ID" value="QEU95628.1"/>
    <property type="molecule type" value="Genomic_DNA"/>
</dbReference>
<evidence type="ECO:0000313" key="2">
    <source>
        <dbReference type="EMBL" id="QEU95628.1"/>
    </source>
</evidence>
<feature type="region of interest" description="Disordered" evidence="1">
    <location>
        <begin position="110"/>
        <end position="194"/>
    </location>
</feature>
<protein>
    <submittedName>
        <fullName evidence="2">Uncharacterized protein</fullName>
    </submittedName>
</protein>
<feature type="compositionally biased region" description="Low complexity" evidence="1">
    <location>
        <begin position="60"/>
        <end position="77"/>
    </location>
</feature>
<keyword evidence="3" id="KW-1185">Reference proteome</keyword>